<feature type="non-terminal residue" evidence="2">
    <location>
        <position position="1"/>
    </location>
</feature>
<evidence type="ECO:0000313" key="3">
    <source>
        <dbReference type="Proteomes" id="UP000287651"/>
    </source>
</evidence>
<comment type="caution">
    <text evidence="2">The sequence shown here is derived from an EMBL/GenBank/DDBJ whole genome shotgun (WGS) entry which is preliminary data.</text>
</comment>
<evidence type="ECO:0000313" key="2">
    <source>
        <dbReference type="EMBL" id="RRT67337.1"/>
    </source>
</evidence>
<dbReference type="AlphaFoldDB" id="A0A426ZTI9"/>
<organism evidence="2 3">
    <name type="scientific">Ensete ventricosum</name>
    <name type="common">Abyssinian banana</name>
    <name type="synonym">Musa ensete</name>
    <dbReference type="NCBI Taxonomy" id="4639"/>
    <lineage>
        <taxon>Eukaryota</taxon>
        <taxon>Viridiplantae</taxon>
        <taxon>Streptophyta</taxon>
        <taxon>Embryophyta</taxon>
        <taxon>Tracheophyta</taxon>
        <taxon>Spermatophyta</taxon>
        <taxon>Magnoliopsida</taxon>
        <taxon>Liliopsida</taxon>
        <taxon>Zingiberales</taxon>
        <taxon>Musaceae</taxon>
        <taxon>Ensete</taxon>
    </lineage>
</organism>
<name>A0A426ZTI9_ENSVE</name>
<accession>A0A426ZTI9</accession>
<gene>
    <name evidence="2" type="ORF">B296_00011993</name>
</gene>
<dbReference type="Proteomes" id="UP000287651">
    <property type="component" value="Unassembled WGS sequence"/>
</dbReference>
<feature type="region of interest" description="Disordered" evidence="1">
    <location>
        <begin position="1"/>
        <end position="32"/>
    </location>
</feature>
<reference evidence="2 3" key="1">
    <citation type="journal article" date="2014" name="Agronomy (Basel)">
        <title>A Draft Genome Sequence for Ensete ventricosum, the Drought-Tolerant Tree Against Hunger.</title>
        <authorList>
            <person name="Harrison J."/>
            <person name="Moore K.A."/>
            <person name="Paszkiewicz K."/>
            <person name="Jones T."/>
            <person name="Grant M."/>
            <person name="Ambacheew D."/>
            <person name="Muzemil S."/>
            <person name="Studholme D.J."/>
        </authorList>
    </citation>
    <scope>NUCLEOTIDE SEQUENCE [LARGE SCALE GENOMIC DNA]</scope>
</reference>
<dbReference type="EMBL" id="AMZH03005079">
    <property type="protein sequence ID" value="RRT67337.1"/>
    <property type="molecule type" value="Genomic_DNA"/>
</dbReference>
<sequence length="80" mass="8879">WLRQGKKKQEKEGDEEGEPRTVPPSNSGAAARLWETSAVGEPRDGAADEENLVRQRVLRRGPLLVALSSSEATRKRGKRQ</sequence>
<evidence type="ECO:0000256" key="1">
    <source>
        <dbReference type="SAM" id="MobiDB-lite"/>
    </source>
</evidence>
<proteinExistence type="predicted"/>
<protein>
    <submittedName>
        <fullName evidence="2">Uncharacterized protein</fullName>
    </submittedName>
</protein>